<dbReference type="EMBL" id="KZ819389">
    <property type="protein sequence ID" value="PWN41647.1"/>
    <property type="molecule type" value="Genomic_DNA"/>
</dbReference>
<keyword evidence="3" id="KW-1185">Reference proteome</keyword>
<feature type="compositionally biased region" description="Basic and acidic residues" evidence="1">
    <location>
        <begin position="134"/>
        <end position="152"/>
    </location>
</feature>
<dbReference type="Proteomes" id="UP000245783">
    <property type="component" value="Unassembled WGS sequence"/>
</dbReference>
<dbReference type="AlphaFoldDB" id="A0A316VVH8"/>
<feature type="compositionally biased region" description="Low complexity" evidence="1">
    <location>
        <begin position="323"/>
        <end position="341"/>
    </location>
</feature>
<dbReference type="RefSeq" id="XP_025368807.1">
    <property type="nucleotide sequence ID" value="XM_025510518.1"/>
</dbReference>
<feature type="compositionally biased region" description="Low complexity" evidence="1">
    <location>
        <begin position="392"/>
        <end position="407"/>
    </location>
</feature>
<feature type="compositionally biased region" description="Polar residues" evidence="1">
    <location>
        <begin position="363"/>
        <end position="378"/>
    </location>
</feature>
<feature type="region of interest" description="Disordered" evidence="1">
    <location>
        <begin position="1"/>
        <end position="168"/>
    </location>
</feature>
<reference evidence="2 3" key="1">
    <citation type="journal article" date="2018" name="Mol. Biol. Evol.">
        <title>Broad Genomic Sampling Reveals a Smut Pathogenic Ancestry of the Fungal Clade Ustilaginomycotina.</title>
        <authorList>
            <person name="Kijpornyongpan T."/>
            <person name="Mondo S.J."/>
            <person name="Barry K."/>
            <person name="Sandor L."/>
            <person name="Lee J."/>
            <person name="Lipzen A."/>
            <person name="Pangilinan J."/>
            <person name="LaButti K."/>
            <person name="Hainaut M."/>
            <person name="Henrissat B."/>
            <person name="Grigoriev I.V."/>
            <person name="Spatafora J.W."/>
            <person name="Aime M.C."/>
        </authorList>
    </citation>
    <scope>NUCLEOTIDE SEQUENCE [LARGE SCALE GENOMIC DNA]</scope>
    <source>
        <strain evidence="2 3">MCA 4658</strain>
    </source>
</reference>
<dbReference type="InParanoid" id="A0A316VVH8"/>
<proteinExistence type="predicted"/>
<feature type="compositionally biased region" description="Polar residues" evidence="1">
    <location>
        <begin position="97"/>
        <end position="106"/>
    </location>
</feature>
<organism evidence="2 3">
    <name type="scientific">Ceraceosorus guamensis</name>
    <dbReference type="NCBI Taxonomy" id="1522189"/>
    <lineage>
        <taxon>Eukaryota</taxon>
        <taxon>Fungi</taxon>
        <taxon>Dikarya</taxon>
        <taxon>Basidiomycota</taxon>
        <taxon>Ustilaginomycotina</taxon>
        <taxon>Exobasidiomycetes</taxon>
        <taxon>Ceraceosorales</taxon>
        <taxon>Ceraceosoraceae</taxon>
        <taxon>Ceraceosorus</taxon>
    </lineage>
</organism>
<evidence type="ECO:0000256" key="1">
    <source>
        <dbReference type="SAM" id="MobiDB-lite"/>
    </source>
</evidence>
<dbReference type="GeneID" id="37032388"/>
<feature type="compositionally biased region" description="Polar residues" evidence="1">
    <location>
        <begin position="304"/>
        <end position="316"/>
    </location>
</feature>
<accession>A0A316VVH8</accession>
<feature type="compositionally biased region" description="Polar residues" evidence="1">
    <location>
        <begin position="11"/>
        <end position="27"/>
    </location>
</feature>
<sequence length="413" mass="41765">MSQDALLPTLGTVSVSGKAPTLSTTDAVNDAAAGGPETALPEGRREPSDSAKAAALATESGAAQVVCTEAAPTDAAQAPTEGFTETERRSSAELEDTPNTLGSEMWSTAGDRRSVATTATTWSEGSAGSQAGPELEREAEKGEKFESVHEIKAANNAPEHAEASAAPISTGIQKDVNLSDATEAAALCDSSKSGLPPLAKARVSGLRTPARSRTLDVGTTAESLAPQSKLKLPSPRPTSASTISTKASGIRPPSSMSRLGIQTPGGRKSTSDTLKSSDGPGAASPASGLPLPASANLRRMKSFGDTQTQGLQTPPLSTLPIMSPRLSKRPSALPLSSPLSAGLEKPITQSPITAAYSPISAPVTPSTSAHSRPTTPGSKASGLPKRSGLPKPAASSLTTSSALPRATGIPKRS</sequence>
<name>A0A316VVH8_9BASI</name>
<gene>
    <name evidence="2" type="ORF">IE81DRAFT_159416</name>
</gene>
<feature type="compositionally biased region" description="Polar residues" evidence="1">
    <location>
        <begin position="115"/>
        <end position="129"/>
    </location>
</feature>
<feature type="compositionally biased region" description="Polar residues" evidence="1">
    <location>
        <begin position="237"/>
        <end position="247"/>
    </location>
</feature>
<evidence type="ECO:0000313" key="3">
    <source>
        <dbReference type="Proteomes" id="UP000245783"/>
    </source>
</evidence>
<protein>
    <submittedName>
        <fullName evidence="2">Uncharacterized protein</fullName>
    </submittedName>
</protein>
<feature type="region of interest" description="Disordered" evidence="1">
    <location>
        <begin position="188"/>
        <end position="413"/>
    </location>
</feature>
<evidence type="ECO:0000313" key="2">
    <source>
        <dbReference type="EMBL" id="PWN41647.1"/>
    </source>
</evidence>
<feature type="compositionally biased region" description="Low complexity" evidence="1">
    <location>
        <begin position="276"/>
        <end position="295"/>
    </location>
</feature>